<proteinExistence type="predicted"/>
<gene>
    <name evidence="1" type="ORF">PoMZ_09259</name>
</gene>
<evidence type="ECO:0000313" key="2">
    <source>
        <dbReference type="Proteomes" id="UP000294847"/>
    </source>
</evidence>
<protein>
    <submittedName>
        <fullName evidence="1">Uncharacterized protein</fullName>
    </submittedName>
</protein>
<evidence type="ECO:0000313" key="1">
    <source>
        <dbReference type="EMBL" id="QBZ53571.1"/>
    </source>
</evidence>
<dbReference type="AlphaFoldDB" id="A0A4P7MWH9"/>
<accession>A0A4P7MWH9</accession>
<organism evidence="1 2">
    <name type="scientific">Pyricularia oryzae</name>
    <name type="common">Rice blast fungus</name>
    <name type="synonym">Magnaporthe oryzae</name>
    <dbReference type="NCBI Taxonomy" id="318829"/>
    <lineage>
        <taxon>Eukaryota</taxon>
        <taxon>Fungi</taxon>
        <taxon>Dikarya</taxon>
        <taxon>Ascomycota</taxon>
        <taxon>Pezizomycotina</taxon>
        <taxon>Sordariomycetes</taxon>
        <taxon>Sordariomycetidae</taxon>
        <taxon>Magnaporthales</taxon>
        <taxon>Pyriculariaceae</taxon>
        <taxon>Pyricularia</taxon>
    </lineage>
</organism>
<name>A0A4P7MWH9_PYROR</name>
<dbReference type="EMBL" id="CP034204">
    <property type="protein sequence ID" value="QBZ53571.1"/>
    <property type="molecule type" value="Genomic_DNA"/>
</dbReference>
<sequence>MVAPIMERLIPFAAVFGNYNSEGTHRIACKNGDINNNNFNLFIIFLHISFPEFGDPNFIIRNGYKRKPSENPNRNIYFYNVLVTEGI</sequence>
<dbReference type="Proteomes" id="UP000294847">
    <property type="component" value="Chromosome 1"/>
</dbReference>
<reference evidence="1 2" key="1">
    <citation type="journal article" date="2019" name="Mol. Biol. Evol.">
        <title>Blast fungal genomes show frequent chromosomal changes, gene gains and losses, and effector gene turnover.</title>
        <authorList>
            <person name="Gomez Luciano L.B."/>
            <person name="Jason Tsai I."/>
            <person name="Chuma I."/>
            <person name="Tosa Y."/>
            <person name="Chen Y.H."/>
            <person name="Li J.Y."/>
            <person name="Li M.Y."/>
            <person name="Jade Lu M.Y."/>
            <person name="Nakayashiki H."/>
            <person name="Li W.H."/>
        </authorList>
    </citation>
    <scope>NUCLEOTIDE SEQUENCE [LARGE SCALE GENOMIC DNA]</scope>
    <source>
        <strain evidence="1">MZ5-1-6</strain>
    </source>
</reference>